<feature type="chain" id="PRO_5045822534" description="Bulb-type lectin domain-containing protein" evidence="2">
    <location>
        <begin position="30"/>
        <end position="2460"/>
    </location>
</feature>
<feature type="region of interest" description="Disordered" evidence="1">
    <location>
        <begin position="1932"/>
        <end position="1964"/>
    </location>
</feature>
<evidence type="ECO:0000313" key="4">
    <source>
        <dbReference type="EMBL" id="GAA1419120.1"/>
    </source>
</evidence>
<dbReference type="InterPro" id="IPR022385">
    <property type="entry name" value="Rhs_assc_core"/>
</dbReference>
<dbReference type="InterPro" id="IPR031325">
    <property type="entry name" value="RHS_repeat"/>
</dbReference>
<dbReference type="Gene3D" id="2.170.16.10">
    <property type="entry name" value="Hedgehog/Intein (Hint) domain"/>
    <property type="match status" value="1"/>
</dbReference>
<feature type="compositionally biased region" description="Basic and acidic residues" evidence="1">
    <location>
        <begin position="1950"/>
        <end position="1963"/>
    </location>
</feature>
<dbReference type="Pfam" id="PF07591">
    <property type="entry name" value="PT-HINT"/>
    <property type="match status" value="1"/>
</dbReference>
<feature type="compositionally biased region" description="Basic and acidic residues" evidence="1">
    <location>
        <begin position="40"/>
        <end position="51"/>
    </location>
</feature>
<evidence type="ECO:0000259" key="3">
    <source>
        <dbReference type="PROSITE" id="PS50927"/>
    </source>
</evidence>
<feature type="region of interest" description="Disordered" evidence="1">
    <location>
        <begin position="30"/>
        <end position="124"/>
    </location>
</feature>
<dbReference type="NCBIfam" id="TIGR01443">
    <property type="entry name" value="intein_Cterm"/>
    <property type="match status" value="1"/>
</dbReference>
<dbReference type="SMART" id="SM00108">
    <property type="entry name" value="B_lectin"/>
    <property type="match status" value="1"/>
</dbReference>
<dbReference type="InterPro" id="IPR006141">
    <property type="entry name" value="Intein_N"/>
</dbReference>
<evidence type="ECO:0000313" key="5">
    <source>
        <dbReference type="Proteomes" id="UP001500973"/>
    </source>
</evidence>
<protein>
    <recommendedName>
        <fullName evidence="3">Bulb-type lectin domain-containing protein</fullName>
    </recommendedName>
</protein>
<sequence>MRRQSGRLLVQSLALALLVPMGWAQVAQAAPKPGGLGRPDVPKSRVSKVETFDGPGARKARAKVGKDRKANAAQAERADQERRARWPRQGQDKLELDRGRAAKGTPADVPVTLKPAAGSGARTKAEGTAQVTVLDQTAARKAGLTGVLLTVEADQGGAAEMSLDYSAFAAAVGGAWSQRLRLVQLPSCVLTTPQKDECRVQKPLRSKNDLADQSISAMVNIGTAQSTGKSAQLRKAEGTAASGATVLAVTGAAAGSGQSPKGAGDYSATPLSASSAWEAGSSSGAFTWSYGFTLPPAAAGPTPPLSLSYDSGSVDGRTATTNNQGTTVGEGFTLTESYIERSYGSCDDDGHKDVWDLCWKYDNARLVLNGKSTRLIKDKTDGKWRLEDDDASKVTRSTGADNGDDNGEHWTVTTSDGTKYVFGLNKLEGAGNQRTNSTWTVPVFGDDSGEPGYSGGDAFADRSLTQAWRWNLDYVEDTHGNASTYWYTKESNHYKKNKSETANASYTRGGYLTRIEYGLRKGALFTDDADAKVTFDHAERCTASDCSSLTEATADNWPDVPFDAICSDGDDECNASGPSFFSRKRVTGIDTFSYNATSNAYDPVDSWTLSQKYLDGGDIGDSSDHVLTLTSLKRTGKAGDNSITLNPISFTYQMRPNRVDATDDILPLTRPRISTITSETGEITTVTLSDPECVRSQVMGAAEDSNTRSCFPQYWHINGAENASVDWFHKYRVLAVTSSDPAAGNEAVEHAYSYSGAAWHHSNDPFTPEEERTWSDWRGYRKVTAYTGATGTTRSKTVSLYLQGMHGDKNADGTAKSVSVEPLLDTDVDFTAINDSDQYKGQLRQQVTYNGSQPIASTFSNYTYRQTGVQSVPDATDHPSRWVRDTVTYTSTHLSATDSWRTHVVTKRYDTLGMVTSLDDYGQKGLGGDETCTRTWYARNETVGITSLVSRSRTVARECSITDAALDLPATSATRGDVLSDTAVVYDNPDATGWSATQTPTKGEATWTGRATGYAATPTSDGERMPTGWQTVSTSGFDALGRPTTLTDAVGHTTSTAYTPATAGPLTKTVTTNPKGHQAVSFLDPRRGLALRSYDVNQKKTELNYDALGRLTEVWLPNRIRGSQAPNAKFAYHLDNTKPSWVSTSILKKDGETYNTTYSLYDSLLRPLQTQAPTPQGGRLLTDMRYDSRGLAYEAYADIFDTTSTPNGTYTRAEYGEAPKQTETVFDGAERPTTSTLHIYGVKKWSVTTSYTGDSVATTAVEGGSAQRAITDIRGRTVEARQYASINPADADYGTGPGATYAATRFTYALDGQQKSITGPDGTKWTYSYDLFGRRSGTEDPDKGRSTIEYNALDQAVKATDSRGKSILTAYDELGRPTGTWTGSKSDANQLTGYAYDTLLKGLPTSSTRYVGGKTGQAYTQAVTAYDSLGRATGTRLELPADDPFVAAGASRTFDFESSYSVDGSLRMTREPAMGGLPSEAIDYGYDGLGNLTSIGGSTGYLRDVSYSALSQPLQLTLGTGGTGAKNIYVTNRFEKGTGRLTRRHVTDQSHPYMLQDLNYGYDQAGNVTSIKDPTTLGGESSADTQCFAYDGHQRLIEAWTPKTDDCSATRTASGMGGPAPYWTSYTYNAAGQRKTETHHGVGIRVGQDTQREYTYPASGQPQPHTLTKVDTTGDGTRTQSFTYDAAGNTTKRATAVQHQYLRAGWKLTAGQEVRSQKARMVMRGDGDLVIYNRDTGEVRWHTDTAGNPGAWATMQDDGDFVVYSADNTKLWSTNTAKGASSGYFASLQDGGSFAVYSADWELQWSAGSWIGSAPVSSGTYTHTWNDEGRIATTTAPNGIKTTYLYGPDGQLLIRDTENGERILYAGATELHLREDETTWAQRYYAAGGVTAAVRSNESGTNTLTYLTGDHHGTSSLAISPDASQTFTKRYTTPFGTDRGEPAGDTTTWPDDKGFLGKTRDEGTGLTHIGAREYDPTLGQFLSVDPVLSTDQPHSLNGYSYANQNPATYADPTGLFCDGCSVNNPDTVWTPDNGPGCTTQGCYDRNGKRTTGGTAKVRAGGNSNPGTSKSAGGKVIIADVPVPTQEELIARGALLPGGSYDEALHKWTVGLCQSSGTDTPKYGAFCDIAGKAGLLEPTGNDPFGVQANINCVTGRGDCVEAIVTDVMYLVSFGWSRFAAIAAAKKAVATGRSISQRFARLAGCKCFLAGTDVLMADGTTKDIEDVQVGDKVMAADPGTDESGPKEVTRLIRTEDDKRFNELSLATENGIEQLTATYEHPFWSPSEDDWVEAGALTPGMTLRTDDGRTVIVTANRPYTQHTRTYNLTVDDLHTYYVLAGETPVLVHNSGGCIPALRGWSSQRFQFGNQTFLLDKKGMEHILTRHHPKMWDGSVKAQQSFFDPKMSVADVQDAIGQVMRQNRDTLVQRGSRGMYQIQGNVNGVDYVLGMNKGRVGQFYPVAP</sequence>
<dbReference type="Pfam" id="PF05593">
    <property type="entry name" value="RHS_repeat"/>
    <property type="match status" value="1"/>
</dbReference>
<reference evidence="4 5" key="1">
    <citation type="journal article" date="2019" name="Int. J. Syst. Evol. Microbiol.">
        <title>The Global Catalogue of Microorganisms (GCM) 10K type strain sequencing project: providing services to taxonomists for standard genome sequencing and annotation.</title>
        <authorList>
            <consortium name="The Broad Institute Genomics Platform"/>
            <consortium name="The Broad Institute Genome Sequencing Center for Infectious Disease"/>
            <person name="Wu L."/>
            <person name="Ma J."/>
        </authorList>
    </citation>
    <scope>NUCLEOTIDE SEQUENCE [LARGE SCALE GENOMIC DNA]</scope>
    <source>
        <strain evidence="4 5">JCM 11756</strain>
    </source>
</reference>
<dbReference type="SUPFAM" id="SSF51294">
    <property type="entry name" value="Hedgehog/intein (Hint) domain"/>
    <property type="match status" value="1"/>
</dbReference>
<dbReference type="CDD" id="cd00081">
    <property type="entry name" value="Hint"/>
    <property type="match status" value="1"/>
</dbReference>
<dbReference type="SMART" id="SM00306">
    <property type="entry name" value="HintN"/>
    <property type="match status" value="1"/>
</dbReference>
<dbReference type="InterPro" id="IPR036844">
    <property type="entry name" value="Hint_dom_sf"/>
</dbReference>
<dbReference type="InterPro" id="IPR006530">
    <property type="entry name" value="YD"/>
</dbReference>
<dbReference type="InterPro" id="IPR050708">
    <property type="entry name" value="T6SS_VgrG/RHS"/>
</dbReference>
<comment type="caution">
    <text evidence="4">The sequence shown here is derived from an EMBL/GenBank/DDBJ whole genome shotgun (WGS) entry which is preliminary data.</text>
</comment>
<dbReference type="InterPro" id="IPR030934">
    <property type="entry name" value="Intein_C"/>
</dbReference>
<dbReference type="PROSITE" id="PS50927">
    <property type="entry name" value="BULB_LECTIN"/>
    <property type="match status" value="1"/>
</dbReference>
<feature type="compositionally biased region" description="Basic and acidic residues" evidence="1">
    <location>
        <begin position="64"/>
        <end position="100"/>
    </location>
</feature>
<feature type="domain" description="Bulb-type lectin" evidence="3">
    <location>
        <begin position="1693"/>
        <end position="1809"/>
    </location>
</feature>
<dbReference type="PANTHER" id="PTHR32305:SF17">
    <property type="entry name" value="TRNA NUCLEASE WAPA"/>
    <property type="match status" value="1"/>
</dbReference>
<dbReference type="NCBIfam" id="TIGR01643">
    <property type="entry name" value="YD_repeat_2x"/>
    <property type="match status" value="1"/>
</dbReference>
<dbReference type="Gene3D" id="2.180.10.10">
    <property type="entry name" value="RHS repeat-associated core"/>
    <property type="match status" value="1"/>
</dbReference>
<dbReference type="InterPro" id="IPR003587">
    <property type="entry name" value="Hint_dom_N"/>
</dbReference>
<name>A0ABN1YNZ8_9ACTN</name>
<dbReference type="InterPro" id="IPR001480">
    <property type="entry name" value="Bulb-type_lectin_dom"/>
</dbReference>
<dbReference type="InterPro" id="IPR036426">
    <property type="entry name" value="Bulb-type_lectin_dom_sf"/>
</dbReference>
<proteinExistence type="predicted"/>
<dbReference type="PANTHER" id="PTHR32305">
    <property type="match status" value="1"/>
</dbReference>
<dbReference type="NCBIfam" id="TIGR03696">
    <property type="entry name" value="Rhs_assc_core"/>
    <property type="match status" value="1"/>
</dbReference>
<feature type="compositionally biased region" description="Polar residues" evidence="1">
    <location>
        <begin position="2061"/>
        <end position="2070"/>
    </location>
</feature>
<feature type="region of interest" description="Disordered" evidence="1">
    <location>
        <begin position="2052"/>
        <end position="2072"/>
    </location>
</feature>
<gene>
    <name evidence="4" type="ORF">GCM10009601_15520</name>
</gene>
<evidence type="ECO:0000256" key="1">
    <source>
        <dbReference type="SAM" id="MobiDB-lite"/>
    </source>
</evidence>
<evidence type="ECO:0000256" key="2">
    <source>
        <dbReference type="SAM" id="SignalP"/>
    </source>
</evidence>
<dbReference type="EMBL" id="BAAAIZ010000017">
    <property type="protein sequence ID" value="GAA1419120.1"/>
    <property type="molecule type" value="Genomic_DNA"/>
</dbReference>
<accession>A0ABN1YNZ8</accession>
<feature type="signal peptide" evidence="2">
    <location>
        <begin position="1"/>
        <end position="29"/>
    </location>
</feature>
<dbReference type="SUPFAM" id="SSF51110">
    <property type="entry name" value="alpha-D-mannose-specific plant lectins"/>
    <property type="match status" value="1"/>
</dbReference>
<keyword evidence="2" id="KW-0732">Signal</keyword>
<keyword evidence="5" id="KW-1185">Reference proteome</keyword>
<dbReference type="Proteomes" id="UP001500973">
    <property type="component" value="Unassembled WGS sequence"/>
</dbReference>
<dbReference type="PROSITE" id="PS50818">
    <property type="entry name" value="INTEIN_C_TER"/>
    <property type="match status" value="1"/>
</dbReference>
<organism evidence="4 5">
    <name type="scientific">Streptomyces thermospinosisporus</name>
    <dbReference type="NCBI Taxonomy" id="161482"/>
    <lineage>
        <taxon>Bacteria</taxon>
        <taxon>Bacillati</taxon>
        <taxon>Actinomycetota</taxon>
        <taxon>Actinomycetes</taxon>
        <taxon>Kitasatosporales</taxon>
        <taxon>Streptomycetaceae</taxon>
        <taxon>Streptomyces</taxon>
    </lineage>
</organism>
<dbReference type="PROSITE" id="PS50817">
    <property type="entry name" value="INTEIN_N_TER"/>
    <property type="match status" value="1"/>
</dbReference>